<comment type="caution">
    <text evidence="2">The sequence shown here is derived from an EMBL/GenBank/DDBJ whole genome shotgun (WGS) entry which is preliminary data.</text>
</comment>
<evidence type="ECO:0000256" key="1">
    <source>
        <dbReference type="SAM" id="MobiDB-lite"/>
    </source>
</evidence>
<reference evidence="3" key="1">
    <citation type="submission" date="2017-10" db="EMBL/GenBank/DDBJ databases">
        <authorList>
            <person name="Armitage A.D."/>
            <person name="Barbara D.J."/>
            <person name="Woodhall J.W."/>
            <person name="Sreenivasaprasad S."/>
            <person name="Lane C.R."/>
            <person name="Clarkson J.P."/>
            <person name="Harrison R.J."/>
        </authorList>
    </citation>
    <scope>NUCLEOTIDE SEQUENCE</scope>
    <source>
        <strain evidence="3">FERA 635</strain>
    </source>
</reference>
<organism evidence="2 4">
    <name type="scientific">Alternaria tenuissima</name>
    <dbReference type="NCBI Taxonomy" id="119927"/>
    <lineage>
        <taxon>Eukaryota</taxon>
        <taxon>Fungi</taxon>
        <taxon>Dikarya</taxon>
        <taxon>Ascomycota</taxon>
        <taxon>Pezizomycotina</taxon>
        <taxon>Dothideomycetes</taxon>
        <taxon>Pleosporomycetidae</taxon>
        <taxon>Pleosporales</taxon>
        <taxon>Pleosporineae</taxon>
        <taxon>Pleosporaceae</taxon>
        <taxon>Alternaria</taxon>
        <taxon>Alternaria sect. Alternaria</taxon>
        <taxon>Alternaria alternata complex</taxon>
    </lineage>
</organism>
<keyword evidence="5" id="KW-1185">Reference proteome</keyword>
<accession>A0A4Q4PDG0</accession>
<feature type="compositionally biased region" description="Polar residues" evidence="1">
    <location>
        <begin position="1"/>
        <end position="12"/>
    </location>
</feature>
<evidence type="ECO:0000313" key="4">
    <source>
        <dbReference type="Proteomes" id="UP000292402"/>
    </source>
</evidence>
<dbReference type="EMBL" id="PDXF01000027">
    <property type="protein sequence ID" value="RYN97594.1"/>
    <property type="molecule type" value="Genomic_DNA"/>
</dbReference>
<name>A0A4Q4PDG0_9PLEO</name>
<reference evidence="2" key="3">
    <citation type="journal article" date="2019" name="J. ISSAAS">
        <title>Genomics, evolutionary history and diagnostics of the Alternaria alternata species group including apple and Asian pear pathotypes.</title>
        <authorList>
            <person name="Armitage A.D."/>
            <person name="Cockerton H.M."/>
            <person name="Sreenivasaprasad S."/>
            <person name="Woodhall J."/>
            <person name="Lane C."/>
            <person name="Harrison R.J."/>
            <person name="Clarkson J.P."/>
        </authorList>
    </citation>
    <scope>NUCLEOTIDE SEQUENCE</scope>
    <source>
        <strain evidence="2">FERA 1082</strain>
    </source>
</reference>
<dbReference type="AlphaFoldDB" id="A0A4Q4PDG0"/>
<proteinExistence type="predicted"/>
<protein>
    <submittedName>
        <fullName evidence="2">Uncharacterized protein</fullName>
    </submittedName>
</protein>
<feature type="compositionally biased region" description="Basic and acidic residues" evidence="1">
    <location>
        <begin position="254"/>
        <end position="266"/>
    </location>
</feature>
<dbReference type="Proteomes" id="UP000293195">
    <property type="component" value="Unassembled WGS sequence"/>
</dbReference>
<dbReference type="Proteomes" id="UP000292402">
    <property type="component" value="Unassembled WGS sequence"/>
</dbReference>
<gene>
    <name evidence="2" type="ORF">AA0114_g4183</name>
    <name evidence="3" type="ORF">AA0119_g7313</name>
</gene>
<evidence type="ECO:0000313" key="2">
    <source>
        <dbReference type="EMBL" id="RYN53955.1"/>
    </source>
</evidence>
<reference evidence="4 5" key="2">
    <citation type="journal article" date="2019" name="bioRxiv">
        <title>Genomics, evolutionary history and diagnostics of the Alternaria alternata species group including apple and Asian pear pathotypes.</title>
        <authorList>
            <person name="Armitage A.D."/>
            <person name="Cockerton H.M."/>
            <person name="Sreenivasaprasad S."/>
            <person name="Woodhall J.W."/>
            <person name="Lane C.R."/>
            <person name="Harrison R.J."/>
            <person name="Clarkson J.P."/>
        </authorList>
    </citation>
    <scope>NUCLEOTIDE SEQUENCE [LARGE SCALE GENOMIC DNA]</scope>
    <source>
        <strain evidence="4">FERA 1082</strain>
        <strain evidence="5">FERA 635</strain>
    </source>
</reference>
<feature type="region of interest" description="Disordered" evidence="1">
    <location>
        <begin position="1"/>
        <end position="21"/>
    </location>
</feature>
<sequence>MPSFNRTKSKLTSGDHKGDKKAKSIPLRLTFMEQPQPDDYVIRNLDDLYSKTVRVWKGGDWNDNVMNGATGVSFESSHHVPEGGAKSRKAFRDGIFGFCLEWVYVNHEGKSHRVRCMNSFSVKSPQCTDHPKAVFKDGPNRVYDLMNWGKTVTWDMIKDANAEKVPLTDTQLKTRALDELKNIEARISETSQSGNNVKELVSMYSALQKAISNREYLLWDRSNASDAISPIPVSGAIYSSRKTASNSAPGNAALDDKAKRNPNDKKNKGKTKYTRGLTQNLEGIEE</sequence>
<evidence type="ECO:0000313" key="3">
    <source>
        <dbReference type="EMBL" id="RYN97594.1"/>
    </source>
</evidence>
<feature type="compositionally biased region" description="Polar residues" evidence="1">
    <location>
        <begin position="276"/>
        <end position="286"/>
    </location>
</feature>
<dbReference type="EMBL" id="PDXA01000011">
    <property type="protein sequence ID" value="RYN53955.1"/>
    <property type="molecule type" value="Genomic_DNA"/>
</dbReference>
<evidence type="ECO:0000313" key="5">
    <source>
        <dbReference type="Proteomes" id="UP000293195"/>
    </source>
</evidence>
<feature type="region of interest" description="Disordered" evidence="1">
    <location>
        <begin position="241"/>
        <end position="286"/>
    </location>
</feature>